<gene>
    <name evidence="1" type="ORF">POSPLADRAFT_1040021</name>
</gene>
<feature type="non-terminal residue" evidence="1">
    <location>
        <position position="73"/>
    </location>
</feature>
<dbReference type="EMBL" id="KZ110597">
    <property type="protein sequence ID" value="OSX62352.1"/>
    <property type="molecule type" value="Genomic_DNA"/>
</dbReference>
<evidence type="ECO:0000313" key="1">
    <source>
        <dbReference type="EMBL" id="OSX62352.1"/>
    </source>
</evidence>
<reference evidence="1 2" key="1">
    <citation type="submission" date="2017-04" db="EMBL/GenBank/DDBJ databases">
        <title>Genome Sequence of the Model Brown-Rot Fungus Postia placenta SB12.</title>
        <authorList>
            <consortium name="DOE Joint Genome Institute"/>
            <person name="Gaskell J."/>
            <person name="Kersten P."/>
            <person name="Larrondo L.F."/>
            <person name="Canessa P."/>
            <person name="Martinez D."/>
            <person name="Hibbett D."/>
            <person name="Schmoll M."/>
            <person name="Kubicek C.P."/>
            <person name="Martinez A.T."/>
            <person name="Yadav J."/>
            <person name="Master E."/>
            <person name="Magnuson J.K."/>
            <person name="James T."/>
            <person name="Yaver D."/>
            <person name="Berka R."/>
            <person name="Labutti K."/>
            <person name="Lipzen A."/>
            <person name="Aerts A."/>
            <person name="Barry K."/>
            <person name="Henrissat B."/>
            <person name="Blanchette R."/>
            <person name="Grigoriev I."/>
            <person name="Cullen D."/>
        </authorList>
    </citation>
    <scope>NUCLEOTIDE SEQUENCE [LARGE SCALE GENOMIC DNA]</scope>
    <source>
        <strain evidence="1 2">MAD-698-R-SB12</strain>
    </source>
</reference>
<dbReference type="RefSeq" id="XP_024339146.1">
    <property type="nucleotide sequence ID" value="XM_024477652.1"/>
</dbReference>
<proteinExistence type="predicted"/>
<organism evidence="1 2">
    <name type="scientific">Postia placenta MAD-698-R-SB12</name>
    <dbReference type="NCBI Taxonomy" id="670580"/>
    <lineage>
        <taxon>Eukaryota</taxon>
        <taxon>Fungi</taxon>
        <taxon>Dikarya</taxon>
        <taxon>Basidiomycota</taxon>
        <taxon>Agaricomycotina</taxon>
        <taxon>Agaricomycetes</taxon>
        <taxon>Polyporales</taxon>
        <taxon>Adustoporiaceae</taxon>
        <taxon>Rhodonia</taxon>
    </lineage>
</organism>
<protein>
    <submittedName>
        <fullName evidence="1">Uncharacterized protein</fullName>
    </submittedName>
</protein>
<sequence length="73" mass="8607">MTVRRRSYPRHQLAASDLFRHFASTQTPRSLALEAFTDPQLPEAHRALVLAFCAYSRSDPQMLSYRPRYPRWI</sequence>
<evidence type="ECO:0000313" key="2">
    <source>
        <dbReference type="Proteomes" id="UP000194127"/>
    </source>
</evidence>
<dbReference type="AlphaFoldDB" id="A0A1X6N1K1"/>
<accession>A0A1X6N1K1</accession>
<keyword evidence="2" id="KW-1185">Reference proteome</keyword>
<dbReference type="GeneID" id="36322602"/>
<name>A0A1X6N1K1_9APHY</name>
<dbReference type="Proteomes" id="UP000194127">
    <property type="component" value="Unassembled WGS sequence"/>
</dbReference>